<dbReference type="GO" id="GO:0006886">
    <property type="term" value="P:intracellular protein transport"/>
    <property type="evidence" value="ECO:0007669"/>
    <property type="project" value="InterPro"/>
</dbReference>
<dbReference type="InterPro" id="IPR016534">
    <property type="entry name" value="VPS16"/>
</dbReference>
<dbReference type="GO" id="GO:0005768">
    <property type="term" value="C:endosome"/>
    <property type="evidence" value="ECO:0007669"/>
    <property type="project" value="TreeGrafter"/>
</dbReference>
<dbReference type="InterPro" id="IPR038132">
    <property type="entry name" value="Vps16_C_sf"/>
</dbReference>
<dbReference type="AlphaFoldDB" id="A0A8C4QZR3"/>
<dbReference type="GO" id="GO:0016197">
    <property type="term" value="P:endosomal transport"/>
    <property type="evidence" value="ECO:0007669"/>
    <property type="project" value="TreeGrafter"/>
</dbReference>
<dbReference type="Pfam" id="PF04841">
    <property type="entry name" value="Vps16_N"/>
    <property type="match status" value="1"/>
</dbReference>
<dbReference type="OMA" id="IMFHLDA"/>
<feature type="domain" description="Vps16 C-terminal" evidence="3">
    <location>
        <begin position="282"/>
        <end position="508"/>
    </location>
</feature>
<dbReference type="InterPro" id="IPR006926">
    <property type="entry name" value="Vps16_N"/>
</dbReference>
<organism evidence="5 6">
    <name type="scientific">Eptatretus burgeri</name>
    <name type="common">Inshore hagfish</name>
    <dbReference type="NCBI Taxonomy" id="7764"/>
    <lineage>
        <taxon>Eukaryota</taxon>
        <taxon>Metazoa</taxon>
        <taxon>Chordata</taxon>
        <taxon>Craniata</taxon>
        <taxon>Vertebrata</taxon>
        <taxon>Cyclostomata</taxon>
        <taxon>Myxini</taxon>
        <taxon>Myxiniformes</taxon>
        <taxon>Myxinidae</taxon>
        <taxon>Eptatretinae</taxon>
        <taxon>Eptatretus</taxon>
    </lineage>
</organism>
<reference evidence="5" key="1">
    <citation type="submission" date="2025-08" db="UniProtKB">
        <authorList>
            <consortium name="Ensembl"/>
        </authorList>
    </citation>
    <scope>IDENTIFICATION</scope>
</reference>
<proteinExistence type="inferred from homology"/>
<dbReference type="GO" id="GO:0003779">
    <property type="term" value="F:actin binding"/>
    <property type="evidence" value="ECO:0007669"/>
    <property type="project" value="TreeGrafter"/>
</dbReference>
<evidence type="ECO:0000256" key="2">
    <source>
        <dbReference type="ARBA" id="ARBA00017947"/>
    </source>
</evidence>
<evidence type="ECO:0000259" key="3">
    <source>
        <dbReference type="Pfam" id="PF04840"/>
    </source>
</evidence>
<comment type="similarity">
    <text evidence="1">Belongs to the VPS16 family.</text>
</comment>
<dbReference type="PIRSF" id="PIRSF007949">
    <property type="entry name" value="VPS16"/>
    <property type="match status" value="1"/>
</dbReference>
<protein>
    <recommendedName>
        <fullName evidence="2">Vacuolar protein sorting-associated protein 16 homolog</fullName>
    </recommendedName>
</protein>
<dbReference type="Ensembl" id="ENSEBUT00000023460.1">
    <property type="protein sequence ID" value="ENSEBUP00000022885.1"/>
    <property type="gene ID" value="ENSEBUG00000014081.1"/>
</dbReference>
<dbReference type="InterPro" id="IPR006925">
    <property type="entry name" value="Vps16_C"/>
</dbReference>
<dbReference type="GO" id="GO:0030897">
    <property type="term" value="C:HOPS complex"/>
    <property type="evidence" value="ECO:0007669"/>
    <property type="project" value="TreeGrafter"/>
</dbReference>
<sequence>DATVCDTYPLDSPSYLVPEMDGVRVLNITSHDFLHRVPDSCVEVFQIGSMAPGALLLEASKEYEAGSQKADEYLREIREKSGLERAVEQCIAAAAYEYEPTTQKALLRAASFGKCFLQAYRPENFVEMCRMLRLLNALRDYTVGLPLSYTQYPFVELAGLVQRRMFPLAIRVCELLHLAEQQGRSRVLEHWACYKVKDEERLPTLIHERLGDTAGISYEEVAARATDMGRTELAVRLLDYEARAEKQVPLLMRLKRWELALLKAIESGDTDLVAISVSNVLDLCDQWCRQNRPDLLRGLLEAEDEHQELGFYHIRQSYASFEVNLTCIPPALNDAATEFSKAKNDFAAKATEDQFRLLRQQKQHSQKLGLDLLHLSLHATILKLLRSGHVAIAERFVRDHHLPDRRWWWLKVEALAYLGDWLELEKFSKSKKSPIGYQPFVDACLKHGNRFEARKYIHKLPPEQKVKGCLMAIDAASERKSEDDLALILSRLPSSIEPRVNDKLEALRNQLGRR</sequence>
<dbReference type="PANTHER" id="PTHR12811">
    <property type="entry name" value="VACUOLAR PROTEIN SORTING VPS16"/>
    <property type="match status" value="1"/>
</dbReference>
<dbReference type="Pfam" id="PF04840">
    <property type="entry name" value="Vps16_C"/>
    <property type="match status" value="2"/>
</dbReference>
<evidence type="ECO:0000259" key="4">
    <source>
        <dbReference type="Pfam" id="PF04841"/>
    </source>
</evidence>
<dbReference type="Gene3D" id="1.10.150.780">
    <property type="entry name" value="Vps16, C-terminal region"/>
    <property type="match status" value="1"/>
</dbReference>
<dbReference type="GeneTree" id="ENSGT00390000003896"/>
<name>A0A8C4QZR3_EPTBU</name>
<dbReference type="GO" id="GO:0005765">
    <property type="term" value="C:lysosomal membrane"/>
    <property type="evidence" value="ECO:0007669"/>
    <property type="project" value="TreeGrafter"/>
</dbReference>
<feature type="domain" description="Vps16 C-terminal" evidence="3">
    <location>
        <begin position="216"/>
        <end position="274"/>
    </location>
</feature>
<dbReference type="Proteomes" id="UP000694388">
    <property type="component" value="Unplaced"/>
</dbReference>
<evidence type="ECO:0000313" key="6">
    <source>
        <dbReference type="Proteomes" id="UP000694388"/>
    </source>
</evidence>
<feature type="domain" description="Vps16 N-terminal" evidence="4">
    <location>
        <begin position="7"/>
        <end position="126"/>
    </location>
</feature>
<reference evidence="5" key="2">
    <citation type="submission" date="2025-09" db="UniProtKB">
        <authorList>
            <consortium name="Ensembl"/>
        </authorList>
    </citation>
    <scope>IDENTIFICATION</scope>
</reference>
<accession>A0A8C4QZR3</accession>
<evidence type="ECO:0000313" key="5">
    <source>
        <dbReference type="Ensembl" id="ENSEBUP00000022885.1"/>
    </source>
</evidence>
<keyword evidence="6" id="KW-1185">Reference proteome</keyword>
<dbReference type="PANTHER" id="PTHR12811:SF0">
    <property type="entry name" value="VACUOLAR PROTEIN SORTING-ASSOCIATED PROTEIN 16 HOMOLOG"/>
    <property type="match status" value="1"/>
</dbReference>
<evidence type="ECO:0000256" key="1">
    <source>
        <dbReference type="ARBA" id="ARBA00009250"/>
    </source>
</evidence>
<dbReference type="GO" id="GO:0042144">
    <property type="term" value="P:vacuole fusion, non-autophagic"/>
    <property type="evidence" value="ECO:0007669"/>
    <property type="project" value="TreeGrafter"/>
</dbReference>